<name>A0ABD5M0I9_9EURY</name>
<comment type="caution">
    <text evidence="2">The sequence shown here is derived from an EMBL/GenBank/DDBJ whole genome shotgun (WGS) entry which is preliminary data.</text>
</comment>
<gene>
    <name evidence="2" type="ORF">ABNG04_07700</name>
</gene>
<reference evidence="2 3" key="1">
    <citation type="submission" date="2024-06" db="EMBL/GenBank/DDBJ databases">
        <title>Halorubrum miltondacostae sp. nov., a potential PHA producer isolated from an inland solar saltern in Rio Maior, Portugal.</title>
        <authorList>
            <person name="Albuquerque L."/>
            <person name="Viver T."/>
            <person name="Barroso C."/>
            <person name="Claudino R."/>
            <person name="Galvan M."/>
            <person name="Simoes G."/>
            <person name="Lobo Da Cunha A."/>
            <person name="Egas C."/>
        </authorList>
    </citation>
    <scope>NUCLEOTIDE SEQUENCE [LARGE SCALE GENOMIC DNA]</scope>
    <source>
        <strain evidence="2 3">RMP-11</strain>
    </source>
</reference>
<dbReference type="InterPro" id="IPR013321">
    <property type="entry name" value="Arc_rbn_hlx_hlx"/>
</dbReference>
<dbReference type="Gene3D" id="1.10.1220.10">
    <property type="entry name" value="Met repressor-like"/>
    <property type="match status" value="1"/>
</dbReference>
<evidence type="ECO:0000313" key="2">
    <source>
        <dbReference type="EMBL" id="MEZ3163759.1"/>
    </source>
</evidence>
<keyword evidence="3" id="KW-1185">Reference proteome</keyword>
<protein>
    <submittedName>
        <fullName evidence="2">Type II toxin-antitoxin system ParD family antitoxin</fullName>
    </submittedName>
</protein>
<evidence type="ECO:0000313" key="3">
    <source>
        <dbReference type="Proteomes" id="UP001567572"/>
    </source>
</evidence>
<sequence length="76" mass="8165">MPKISVEIPAELLDDLDEHVGDDGKFVNRSDAVRASIRKTLDLLDEIDARHDRLDDDSPSTAAGSGRSGSAGETDE</sequence>
<dbReference type="Proteomes" id="UP001567572">
    <property type="component" value="Unassembled WGS sequence"/>
</dbReference>
<dbReference type="CDD" id="cd22231">
    <property type="entry name" value="RHH_NikR_HicB-like"/>
    <property type="match status" value="1"/>
</dbReference>
<dbReference type="RefSeq" id="WP_371161477.1">
    <property type="nucleotide sequence ID" value="NZ_JBEDNX010000002.1"/>
</dbReference>
<feature type="region of interest" description="Disordered" evidence="1">
    <location>
        <begin position="50"/>
        <end position="76"/>
    </location>
</feature>
<feature type="compositionally biased region" description="Low complexity" evidence="1">
    <location>
        <begin position="60"/>
        <end position="76"/>
    </location>
</feature>
<dbReference type="SUPFAM" id="SSF47598">
    <property type="entry name" value="Ribbon-helix-helix"/>
    <property type="match status" value="1"/>
</dbReference>
<proteinExistence type="predicted"/>
<evidence type="ECO:0000256" key="1">
    <source>
        <dbReference type="SAM" id="MobiDB-lite"/>
    </source>
</evidence>
<dbReference type="PANTHER" id="PTHR36215">
    <property type="entry name" value="BLL4998 PROTEIN"/>
    <property type="match status" value="1"/>
</dbReference>
<dbReference type="InterPro" id="IPR010985">
    <property type="entry name" value="Ribbon_hlx_hlx"/>
</dbReference>
<accession>A0ABD5M0I9</accession>
<dbReference type="EMBL" id="JBEDNY010000002">
    <property type="protein sequence ID" value="MEZ3163759.1"/>
    <property type="molecule type" value="Genomic_DNA"/>
</dbReference>
<organism evidence="2 3">
    <name type="scientific">Halorubrum miltondacostae</name>
    <dbReference type="NCBI Taxonomy" id="3076378"/>
    <lineage>
        <taxon>Archaea</taxon>
        <taxon>Methanobacteriati</taxon>
        <taxon>Methanobacteriota</taxon>
        <taxon>Stenosarchaea group</taxon>
        <taxon>Halobacteria</taxon>
        <taxon>Halobacteriales</taxon>
        <taxon>Haloferacaceae</taxon>
        <taxon>Halorubrum</taxon>
    </lineage>
</organism>
<dbReference type="PANTHER" id="PTHR36215:SF2">
    <property type="entry name" value="RIBBON-HELIX-HELIX PROTEIN COPG DOMAIN-CONTAINING PROTEIN"/>
    <property type="match status" value="1"/>
</dbReference>
<dbReference type="AlphaFoldDB" id="A0ABD5M0I9"/>